<organism evidence="2 3">
    <name type="scientific">Riccia sorocarpa</name>
    <dbReference type="NCBI Taxonomy" id="122646"/>
    <lineage>
        <taxon>Eukaryota</taxon>
        <taxon>Viridiplantae</taxon>
        <taxon>Streptophyta</taxon>
        <taxon>Embryophyta</taxon>
        <taxon>Marchantiophyta</taxon>
        <taxon>Marchantiopsida</taxon>
        <taxon>Marchantiidae</taxon>
        <taxon>Marchantiales</taxon>
        <taxon>Ricciaceae</taxon>
        <taxon>Riccia</taxon>
    </lineage>
</organism>
<reference evidence="2 3" key="1">
    <citation type="submission" date="2024-09" db="EMBL/GenBank/DDBJ databases">
        <title>Chromosome-scale assembly of Riccia sorocarpa.</title>
        <authorList>
            <person name="Paukszto L."/>
        </authorList>
    </citation>
    <scope>NUCLEOTIDE SEQUENCE [LARGE SCALE GENOMIC DNA]</scope>
    <source>
        <strain evidence="2">LP-2024</strain>
        <tissue evidence="2">Aerial parts of the thallus</tissue>
    </source>
</reference>
<dbReference type="SUPFAM" id="SSF56672">
    <property type="entry name" value="DNA/RNA polymerases"/>
    <property type="match status" value="1"/>
</dbReference>
<protein>
    <recommendedName>
        <fullName evidence="1">Reverse transcriptase domain-containing protein</fullName>
    </recommendedName>
</protein>
<dbReference type="CDD" id="cd01650">
    <property type="entry name" value="RT_nLTR_like"/>
    <property type="match status" value="1"/>
</dbReference>
<dbReference type="InterPro" id="IPR000477">
    <property type="entry name" value="RT_dom"/>
</dbReference>
<dbReference type="InterPro" id="IPR043502">
    <property type="entry name" value="DNA/RNA_pol_sf"/>
</dbReference>
<sequence>MVEILRLGWEFLKEDCFLMVRCFWSKKKLVGKDTKGVIKLIPKNDRKHLLQNWRPITLLTMTYKIIAKVMAIRLREMLLGLIDTQQTVFVAGRNIIDNILSLRLGQEWAQVTEHDVIFVKLDFMKAYDRVAHGFLWDTLSAMGMGMESVDRIKGLVEGGKSEMHKNGSFTEEITIGRGVRQGCPLAPLLFAMTTQPLMRALREEERSGNIRGLNIGEGHSLLHQLFTDDTGICITAEEHQFDNLKEVIREFESASGACLNLQKSIVMLLKPSQPLAWMSQGAKLQNQAEVSSTSGNFLWSWNEDGNPKHSLIAWERIAQEREKGGLGWISFRTMADALNVRLLGRILEEGNSEWIHLARSFILRTLRRGAYQRECRQWTLQESLILLPLTRIDGSPTLTRIMGSWHKARKRLRWKVGLGELDGRMSMLQVKSIQQIACGSGVGGLAVGRELGLLRRMGVRSLEEAMTISRNGGWKLYLRNMGVFPKDSTLGNLEALEEWCSSQRLVKKDIMGLEGWHWEVGGGDFQWQKTTREWRHLFAMEADFSSVMEERWRGQSQQIGWPKR</sequence>
<dbReference type="EMBL" id="JBJQOH010000003">
    <property type="protein sequence ID" value="KAL3691402.1"/>
    <property type="molecule type" value="Genomic_DNA"/>
</dbReference>
<dbReference type="PANTHER" id="PTHR31635:SF196">
    <property type="entry name" value="REVERSE TRANSCRIPTASE DOMAIN-CONTAINING PROTEIN-RELATED"/>
    <property type="match status" value="1"/>
</dbReference>
<evidence type="ECO:0000259" key="1">
    <source>
        <dbReference type="PROSITE" id="PS50878"/>
    </source>
</evidence>
<dbReference type="AlphaFoldDB" id="A0ABD3HLF1"/>
<dbReference type="PANTHER" id="PTHR31635">
    <property type="entry name" value="REVERSE TRANSCRIPTASE DOMAIN-CONTAINING PROTEIN-RELATED"/>
    <property type="match status" value="1"/>
</dbReference>
<dbReference type="Pfam" id="PF00078">
    <property type="entry name" value="RVT_1"/>
    <property type="match status" value="1"/>
</dbReference>
<gene>
    <name evidence="2" type="ORF">R1sor_005053</name>
</gene>
<evidence type="ECO:0000313" key="3">
    <source>
        <dbReference type="Proteomes" id="UP001633002"/>
    </source>
</evidence>
<evidence type="ECO:0000313" key="2">
    <source>
        <dbReference type="EMBL" id="KAL3691402.1"/>
    </source>
</evidence>
<dbReference type="PROSITE" id="PS50878">
    <property type="entry name" value="RT_POL"/>
    <property type="match status" value="1"/>
</dbReference>
<name>A0ABD3HLF1_9MARC</name>
<keyword evidence="3" id="KW-1185">Reference proteome</keyword>
<feature type="domain" description="Reverse transcriptase" evidence="1">
    <location>
        <begin position="22"/>
        <end position="282"/>
    </location>
</feature>
<accession>A0ABD3HLF1</accession>
<proteinExistence type="predicted"/>
<comment type="caution">
    <text evidence="2">The sequence shown here is derived from an EMBL/GenBank/DDBJ whole genome shotgun (WGS) entry which is preliminary data.</text>
</comment>
<dbReference type="Proteomes" id="UP001633002">
    <property type="component" value="Unassembled WGS sequence"/>
</dbReference>